<evidence type="ECO:0000313" key="2">
    <source>
        <dbReference type="Proteomes" id="UP001057375"/>
    </source>
</evidence>
<proteinExistence type="predicted"/>
<keyword evidence="2" id="KW-1185">Reference proteome</keyword>
<dbReference type="EMBL" id="BQXS01012166">
    <property type="protein sequence ID" value="GKT20125.1"/>
    <property type="molecule type" value="Genomic_DNA"/>
</dbReference>
<protein>
    <submittedName>
        <fullName evidence="1">Uncharacterized protein</fullName>
    </submittedName>
</protein>
<evidence type="ECO:0000313" key="1">
    <source>
        <dbReference type="EMBL" id="GKT20125.1"/>
    </source>
</evidence>
<sequence>MSSSSIAVQNVKPVFLQEGKWNFYTLPLYANNFVYPQFEKIAARNETRINCDETYSARAMMKKEGNMGRFTHISLPFSPSPIKGAYICVRDYHAPLYLIFTFTFLSHIDSSKKEQISKKYEFPKVYTCEMYFYLPIDLEEVVLCEITGKGKDEFFEIFSFEFIREETSEEIMVRKAKEAAREKLWAESVVVKPKFVQKGNTIPIPRDDPKVINPAISLVKSGDYTKRIVSKWYDQSSSAQRMLKGESDVFLSHLFIPFSSPSPMKGAYICVNRDYSSPSLVFTFTDYDGKKTSIMYEFTRLETWLGCFFLPIDLDNIILCEIDGKGRWVEKGNRSFCIGSIIFTMSEEVVEADRLSLLPWEPPKDVVLRKEEEEEKE</sequence>
<reference evidence="1" key="1">
    <citation type="submission" date="2022-03" db="EMBL/GenBank/DDBJ databases">
        <title>Draft genome sequence of Aduncisulcus paluster, a free-living microaerophilic Fornicata.</title>
        <authorList>
            <person name="Yuyama I."/>
            <person name="Kume K."/>
            <person name="Tamura T."/>
            <person name="Inagaki Y."/>
            <person name="Hashimoto T."/>
        </authorList>
    </citation>
    <scope>NUCLEOTIDE SEQUENCE</scope>
    <source>
        <strain evidence="1">NY0171</strain>
    </source>
</reference>
<gene>
    <name evidence="1" type="ORF">ADUPG1_011657</name>
</gene>
<organism evidence="1 2">
    <name type="scientific">Aduncisulcus paluster</name>
    <dbReference type="NCBI Taxonomy" id="2918883"/>
    <lineage>
        <taxon>Eukaryota</taxon>
        <taxon>Metamonada</taxon>
        <taxon>Carpediemonas-like organisms</taxon>
        <taxon>Aduncisulcus</taxon>
    </lineage>
</organism>
<dbReference type="Proteomes" id="UP001057375">
    <property type="component" value="Unassembled WGS sequence"/>
</dbReference>
<comment type="caution">
    <text evidence="1">The sequence shown here is derived from an EMBL/GenBank/DDBJ whole genome shotgun (WGS) entry which is preliminary data.</text>
</comment>
<name>A0ABQ5JWK6_9EUKA</name>
<accession>A0ABQ5JWK6</accession>